<dbReference type="EMBL" id="JBHUPC010000017">
    <property type="protein sequence ID" value="MFD2892589.1"/>
    <property type="molecule type" value="Genomic_DNA"/>
</dbReference>
<dbReference type="InterPro" id="IPR026341">
    <property type="entry name" value="T9SS_type_B"/>
</dbReference>
<dbReference type="Pfam" id="PF19406">
    <property type="entry name" value="PKD_5"/>
    <property type="match status" value="1"/>
</dbReference>
<evidence type="ECO:0000259" key="1">
    <source>
        <dbReference type="Pfam" id="PF19406"/>
    </source>
</evidence>
<evidence type="ECO:0000313" key="2">
    <source>
        <dbReference type="EMBL" id="MFD2892589.1"/>
    </source>
</evidence>
<dbReference type="InterPro" id="IPR045828">
    <property type="entry name" value="PKD_Bacteroidetes"/>
</dbReference>
<name>A0ABW5YNI1_9FLAO</name>
<sequence>VVTQTITVNPIPGTPIPSPDVTICSGESPNITLSVTNPSIPGTEVEWFVYDVNGVAGATNGSGVAPLQINEVLTTTGATQGYVVYRVRTKLGNCQGGYTDYTVFVNPLPMPVLEDGAICVDGTGTVYQTYWLNAGDFGTGYEFSWYETSDPTTAIAVTSVPTLEISQAGNYFVVVENTTTDCIGTSNTVTVIATTPATNISYTVTDAFSDNATVIVTIDPGVNGTYQYQMDDDAAQDTGVFTGVSPGTHTVTVVDTQGCTYLTIEVMVIDYPKYFTPNGDGVNDTWKISGLNQANAKLYIFDRYGKLIKQISTLDGAEGWNGTFNGEPLPSTDYWFTLEYIENDQPKVFKSHFSMKR</sequence>
<accession>A0ABW5YNI1</accession>
<evidence type="ECO:0000313" key="3">
    <source>
        <dbReference type="Proteomes" id="UP001597534"/>
    </source>
</evidence>
<comment type="caution">
    <text evidence="2">The sequence shown here is derived from an EMBL/GenBank/DDBJ whole genome shotgun (WGS) entry which is preliminary data.</text>
</comment>
<reference evidence="3" key="1">
    <citation type="journal article" date="2019" name="Int. J. Syst. Evol. Microbiol.">
        <title>The Global Catalogue of Microorganisms (GCM) 10K type strain sequencing project: providing services to taxonomists for standard genome sequencing and annotation.</title>
        <authorList>
            <consortium name="The Broad Institute Genomics Platform"/>
            <consortium name="The Broad Institute Genome Sequencing Center for Infectious Disease"/>
            <person name="Wu L."/>
            <person name="Ma J."/>
        </authorList>
    </citation>
    <scope>NUCLEOTIDE SEQUENCE [LARGE SCALE GENOMIC DNA]</scope>
    <source>
        <strain evidence="3">KCTC 22671</strain>
    </source>
</reference>
<gene>
    <name evidence="2" type="ORF">ACFS5J_11260</name>
</gene>
<protein>
    <submittedName>
        <fullName evidence="2">T9SS type B sorting domain-containing protein</fullName>
    </submittedName>
</protein>
<organism evidence="2 3">
    <name type="scientific">Flavobacterium chuncheonense</name>
    <dbReference type="NCBI Taxonomy" id="2026653"/>
    <lineage>
        <taxon>Bacteria</taxon>
        <taxon>Pseudomonadati</taxon>
        <taxon>Bacteroidota</taxon>
        <taxon>Flavobacteriia</taxon>
        <taxon>Flavobacteriales</taxon>
        <taxon>Flavobacteriaceae</taxon>
        <taxon>Flavobacterium</taxon>
    </lineage>
</organism>
<feature type="non-terminal residue" evidence="2">
    <location>
        <position position="1"/>
    </location>
</feature>
<feature type="domain" description="PKD-like" evidence="1">
    <location>
        <begin position="22"/>
        <end position="109"/>
    </location>
</feature>
<dbReference type="NCBIfam" id="TIGR04131">
    <property type="entry name" value="Bac_Flav_CTERM"/>
    <property type="match status" value="1"/>
</dbReference>
<proteinExistence type="predicted"/>
<dbReference type="Pfam" id="PF13585">
    <property type="entry name" value="CHU_C"/>
    <property type="match status" value="1"/>
</dbReference>
<keyword evidence="3" id="KW-1185">Reference proteome</keyword>
<dbReference type="Proteomes" id="UP001597534">
    <property type="component" value="Unassembled WGS sequence"/>
</dbReference>
<dbReference type="RefSeq" id="WP_379812285.1">
    <property type="nucleotide sequence ID" value="NZ_JBHUPC010000017.1"/>
</dbReference>